<feature type="transmembrane region" description="Helical" evidence="7">
    <location>
        <begin position="106"/>
        <end position="130"/>
    </location>
</feature>
<feature type="transmembrane region" description="Helical" evidence="7">
    <location>
        <begin position="54"/>
        <end position="71"/>
    </location>
</feature>
<dbReference type="Proteomes" id="UP001500221">
    <property type="component" value="Unassembled WGS sequence"/>
</dbReference>
<proteinExistence type="predicted"/>
<dbReference type="Pfam" id="PF05977">
    <property type="entry name" value="MFS_3"/>
    <property type="match status" value="1"/>
</dbReference>
<feature type="transmembrane region" description="Helical" evidence="7">
    <location>
        <begin position="21"/>
        <end position="42"/>
    </location>
</feature>
<dbReference type="PANTHER" id="PTHR23513:SF6">
    <property type="entry name" value="MAJOR FACILITATOR SUPERFAMILY ASSOCIATED DOMAIN-CONTAINING PROTEIN"/>
    <property type="match status" value="1"/>
</dbReference>
<feature type="transmembrane region" description="Helical" evidence="7">
    <location>
        <begin position="361"/>
        <end position="378"/>
    </location>
</feature>
<keyword evidence="5 7" id="KW-1133">Transmembrane helix</keyword>
<keyword evidence="4 7" id="KW-0812">Transmembrane</keyword>
<keyword evidence="9" id="KW-1185">Reference proteome</keyword>
<dbReference type="CDD" id="cd06173">
    <property type="entry name" value="MFS_MefA_like"/>
    <property type="match status" value="1"/>
</dbReference>
<dbReference type="RefSeq" id="WP_345457317.1">
    <property type="nucleotide sequence ID" value="NZ_BAABKG010000002.1"/>
</dbReference>
<accession>A0ABP9PI47</accession>
<gene>
    <name evidence="8" type="ORF">GCM10023340_18400</name>
</gene>
<dbReference type="InterPro" id="IPR036259">
    <property type="entry name" value="MFS_trans_sf"/>
</dbReference>
<dbReference type="SUPFAM" id="SSF103473">
    <property type="entry name" value="MFS general substrate transporter"/>
    <property type="match status" value="1"/>
</dbReference>
<feature type="transmembrane region" description="Helical" evidence="7">
    <location>
        <begin position="314"/>
        <end position="333"/>
    </location>
</feature>
<dbReference type="PANTHER" id="PTHR23513">
    <property type="entry name" value="INTEGRAL MEMBRANE EFFLUX PROTEIN-RELATED"/>
    <property type="match status" value="1"/>
</dbReference>
<dbReference type="Gene3D" id="1.20.1250.20">
    <property type="entry name" value="MFS general substrate transporter like domains"/>
    <property type="match status" value="1"/>
</dbReference>
<evidence type="ECO:0000256" key="4">
    <source>
        <dbReference type="ARBA" id="ARBA00022692"/>
    </source>
</evidence>
<reference evidence="9" key="1">
    <citation type="journal article" date="2019" name="Int. J. Syst. Evol. Microbiol.">
        <title>The Global Catalogue of Microorganisms (GCM) 10K type strain sequencing project: providing services to taxonomists for standard genome sequencing and annotation.</title>
        <authorList>
            <consortium name="The Broad Institute Genomics Platform"/>
            <consortium name="The Broad Institute Genome Sequencing Center for Infectious Disease"/>
            <person name="Wu L."/>
            <person name="Ma J."/>
        </authorList>
    </citation>
    <scope>NUCLEOTIDE SEQUENCE [LARGE SCALE GENOMIC DNA]</scope>
    <source>
        <strain evidence="9">JCM 18459</strain>
    </source>
</reference>
<dbReference type="InterPro" id="IPR010290">
    <property type="entry name" value="TM_effector"/>
</dbReference>
<evidence type="ECO:0000256" key="7">
    <source>
        <dbReference type="SAM" id="Phobius"/>
    </source>
</evidence>
<evidence type="ECO:0000313" key="8">
    <source>
        <dbReference type="EMBL" id="GAA5146857.1"/>
    </source>
</evidence>
<comment type="caution">
    <text evidence="8">The sequence shown here is derived from an EMBL/GenBank/DDBJ whole genome shotgun (WGS) entry which is preliminary data.</text>
</comment>
<evidence type="ECO:0000256" key="1">
    <source>
        <dbReference type="ARBA" id="ARBA00004651"/>
    </source>
</evidence>
<dbReference type="EMBL" id="BAABKG010000002">
    <property type="protein sequence ID" value="GAA5146857.1"/>
    <property type="molecule type" value="Genomic_DNA"/>
</dbReference>
<organism evidence="8 9">
    <name type="scientific">Nocardioides marinquilinus</name>
    <dbReference type="NCBI Taxonomy" id="1210400"/>
    <lineage>
        <taxon>Bacteria</taxon>
        <taxon>Bacillati</taxon>
        <taxon>Actinomycetota</taxon>
        <taxon>Actinomycetes</taxon>
        <taxon>Propionibacteriales</taxon>
        <taxon>Nocardioidaceae</taxon>
        <taxon>Nocardioides</taxon>
    </lineage>
</organism>
<keyword evidence="3" id="KW-1003">Cell membrane</keyword>
<name>A0ABP9PI47_9ACTN</name>
<evidence type="ECO:0000256" key="3">
    <source>
        <dbReference type="ARBA" id="ARBA00022475"/>
    </source>
</evidence>
<evidence type="ECO:0000256" key="2">
    <source>
        <dbReference type="ARBA" id="ARBA00022448"/>
    </source>
</evidence>
<feature type="transmembrane region" description="Helical" evidence="7">
    <location>
        <begin position="257"/>
        <end position="277"/>
    </location>
</feature>
<keyword evidence="6 7" id="KW-0472">Membrane</keyword>
<evidence type="ECO:0000313" key="9">
    <source>
        <dbReference type="Proteomes" id="UP001500221"/>
    </source>
</evidence>
<feature type="transmembrane region" description="Helical" evidence="7">
    <location>
        <begin position="78"/>
        <end position="100"/>
    </location>
</feature>
<feature type="transmembrane region" description="Helical" evidence="7">
    <location>
        <begin position="289"/>
        <end position="308"/>
    </location>
</feature>
<keyword evidence="2" id="KW-0813">Transport</keyword>
<sequence>MSDVATRFPSRDFTRFWWAETVSSFGTYITLLALQTIVVLTLDGTAQDVGWVNSARWLPYLVLGLVVGALVDRYRRKPVLVVTDLAQAVLLAAIPLAWALDVLTLPLLLVVAACYGAASLVNGAASTAFVPRLVERRDLQRAHARIDGADAVAQTSGPALAGLLVKLVGAPLAVLVDAATYLFAAVATLTLRVDEPAPAPTARPSIVREIRDGVRWVYRGSGLAVLAATTHVWFAANAVVGAVLAPFALVTLGLSPLQFGVATALAGVGAVVGTATTSAGGRRLGTGGAVILAHVVTTVGVVVTLVAGLGTSGWVATLVLGAGQACYGFGIGFSNSHEESYRQALTPDALLGRTVTTMRSFNRAVIVVVAPLGGLLAVQAGERTALAVAAGIFAVAVLALAASPFRRVRQDLTADAEVGPAS</sequence>
<evidence type="ECO:0000256" key="5">
    <source>
        <dbReference type="ARBA" id="ARBA00022989"/>
    </source>
</evidence>
<protein>
    <submittedName>
        <fullName evidence="8">MFS transporter</fullName>
    </submittedName>
</protein>
<evidence type="ECO:0000256" key="6">
    <source>
        <dbReference type="ARBA" id="ARBA00023136"/>
    </source>
</evidence>
<feature type="transmembrane region" description="Helical" evidence="7">
    <location>
        <begin position="384"/>
        <end position="402"/>
    </location>
</feature>
<comment type="subcellular location">
    <subcellularLocation>
        <location evidence="1">Cell membrane</location>
        <topology evidence="1">Multi-pass membrane protein</topology>
    </subcellularLocation>
</comment>
<feature type="transmembrane region" description="Helical" evidence="7">
    <location>
        <begin position="223"/>
        <end position="245"/>
    </location>
</feature>